<dbReference type="OrthoDB" id="8954639at2"/>
<organism evidence="1">
    <name type="scientific">Cupriavidus pinatubonensis (strain JMP 134 / LMG 1197)</name>
    <name type="common">Cupriavidus necator (strain JMP 134)</name>
    <dbReference type="NCBI Taxonomy" id="264198"/>
    <lineage>
        <taxon>Bacteria</taxon>
        <taxon>Pseudomonadati</taxon>
        <taxon>Pseudomonadota</taxon>
        <taxon>Betaproteobacteria</taxon>
        <taxon>Burkholderiales</taxon>
        <taxon>Burkholderiaceae</taxon>
        <taxon>Cupriavidus</taxon>
    </lineage>
</organism>
<keyword evidence="1" id="KW-0614">Plasmid</keyword>
<evidence type="ECO:0000313" key="1">
    <source>
        <dbReference type="EMBL" id="AAZ65252.1"/>
    </source>
</evidence>
<gene>
    <name evidence="1" type="ordered locus">Reut_C5910</name>
</gene>
<accession>Q46NQ3</accession>
<dbReference type="HOGENOM" id="CLU_698045_0_0_4"/>
<reference evidence="1" key="1">
    <citation type="submission" date="2005-08" db="EMBL/GenBank/DDBJ databases">
        <title>Complete sequence of a megaplasmid of Ralstonia eutropha JMP134.</title>
        <authorList>
            <person name="Copeland A."/>
            <person name="Lucas S."/>
            <person name="Lapidus A."/>
            <person name="Barry K."/>
            <person name="Detter J.C."/>
            <person name="Glavina T."/>
            <person name="Hammon N."/>
            <person name="Israni S."/>
            <person name="Pitluck S."/>
            <person name="Goltsman E."/>
            <person name="Martinez M."/>
            <person name="Vergez L."/>
            <person name="Larimer F."/>
            <person name="Land M."/>
            <person name="Lykidis A."/>
            <person name="Richardson P."/>
        </authorList>
    </citation>
    <scope>NUCLEOTIDE SEQUENCE [LARGE SCALE GENOMIC DNA]</scope>
    <source>
        <strain evidence="1">JMP134</strain>
        <plasmid evidence="1">megaplasmid</plasmid>
    </source>
</reference>
<geneLocation type="plasmid" evidence="1">
    <name>megaplasmid</name>
</geneLocation>
<name>Q46NQ3_CUPPJ</name>
<dbReference type="KEGG" id="reu:Reut_C5910"/>
<protein>
    <submittedName>
        <fullName evidence="1">Uncharacterized protein</fullName>
    </submittedName>
</protein>
<sequence>MDAITDPVQLSAPQLLDWVCQPRRHGDTFNLAPDPSRLSARGFTTSSQHPLPGSLGEVQIVSAIRRHYRIERFEQPLADCFILIPMRTTLAAHANTVLGLQGLLDAGVRQTIVDTFLAYSPTHHGAALTYLAARLSEFNQDHPPGLNGEEFGLFLDTTFTWLGVQKKIDEVEWLHAVYEGNAHSRIPELCPERERNLGHDGYRLVCIGEEYIQAIPPLRESKNVVTVQQGEPEELAVIKRSQELARVKNRDCEFLVPHKIRITSINLIDETKLVHELVYIRDKSCGCHMLMPALRTRSVQNVLYATVTWSNRYDVMKTVFTKSAHEAAILAAPVALINFEEGLAIFKAEFWRLIKERALKNFGCLIPELILIKQAGGWWPAGWPEPKESDEVESH</sequence>
<proteinExistence type="predicted"/>
<dbReference type="EMBL" id="CP000092">
    <property type="protein sequence ID" value="AAZ65252.1"/>
    <property type="molecule type" value="Genomic_DNA"/>
</dbReference>
<dbReference type="AlphaFoldDB" id="Q46NQ3"/>